<accession>A0A5K0UB75</accession>
<organism evidence="1 2">
    <name type="scientific">Yasminevirus sp. GU-2018</name>
    <dbReference type="NCBI Taxonomy" id="2420051"/>
    <lineage>
        <taxon>Viruses</taxon>
        <taxon>Varidnaviria</taxon>
        <taxon>Bamfordvirae</taxon>
        <taxon>Nucleocytoviricota</taxon>
        <taxon>Megaviricetes</taxon>
        <taxon>Imitervirales</taxon>
        <taxon>Mimiviridae</taxon>
        <taxon>Klosneuvirinae</taxon>
        <taxon>Yasminevirus</taxon>
        <taxon>Yasminevirus saudimassiliense</taxon>
    </lineage>
</organism>
<protein>
    <submittedName>
        <fullName evidence="1">Putative Dynactin subunit 4</fullName>
    </submittedName>
</protein>
<evidence type="ECO:0000313" key="2">
    <source>
        <dbReference type="Proteomes" id="UP000594342"/>
    </source>
</evidence>
<comment type="caution">
    <text evidence="1">The sequence shown here is derived from an EMBL/GenBank/DDBJ whole genome shotgun (WGS) entry which is preliminary data.</text>
</comment>
<name>A0A5K0UB75_9VIRU</name>
<sequence>MNTLKISKKESEKQGSALFIDMVDPDNFLTALLFAVKCFNNRCVAYIVCTGRPVSYKLSRFNPKTTPPSFRDCDSNQPVPMDFKVHVRESHREKFYQNEQDAIHLLQVNMAMLNFLLKKDLAPDVYGNVHLVNGGIAPVAGLSHAIHDYEDLFPIIVNTGGDKPALTYRTPEEYMELVEKLDAMSPNDRAQFRRALTHEQYLLVGGPFFKTYYMHNVTADLEQNDFNTFYVGGPCTGIAQILNYREAPILRKPFHVYAMMGSLPGDVNLLGDNFNIKTDWKAFDSVFMNVLNDHHRNVTFYPTGVCKQGWLNFTTDSLEFTGFKHFLQLHRLWTGIKGNRPQPMFDVTVLFAPEKIPFKSVSLKPILGVLPDGSERCDLVTPIEVSDGICVFTTNSDRSPPTTEDGIHLIRDIMTA</sequence>
<proteinExistence type="predicted"/>
<reference evidence="1 2" key="1">
    <citation type="submission" date="2018-10" db="EMBL/GenBank/DDBJ databases">
        <authorList>
            <consortium name="IHU Genomes"/>
        </authorList>
    </citation>
    <scope>NUCLEOTIDE SEQUENCE [LARGE SCALE GENOMIC DNA]</scope>
    <source>
        <strain evidence="1 2">A1</strain>
    </source>
</reference>
<evidence type="ECO:0000313" key="1">
    <source>
        <dbReference type="EMBL" id="VBB18754.1"/>
    </source>
</evidence>
<dbReference type="Proteomes" id="UP000594342">
    <property type="component" value="Unassembled WGS sequence"/>
</dbReference>
<gene>
    <name evidence="1" type="ORF">YASMINEVIRUS_1286</name>
</gene>
<keyword evidence="2" id="KW-1185">Reference proteome</keyword>
<dbReference type="EMBL" id="UPSH01000001">
    <property type="protein sequence ID" value="VBB18754.1"/>
    <property type="molecule type" value="Genomic_DNA"/>
</dbReference>